<dbReference type="EnsemblMetazoa" id="XM_019905625.1">
    <property type="protein sequence ID" value="XP_019761184.1"/>
    <property type="gene ID" value="LOC109538405"/>
</dbReference>
<gene>
    <name evidence="4" type="primary">109538405</name>
    <name evidence="3" type="ORF">D910_11380</name>
    <name evidence="2" type="ORF">YQE_07075</name>
</gene>
<reference evidence="5 6" key="1">
    <citation type="journal article" date="2013" name="Genome Biol.">
        <title>Draft genome of the mountain pine beetle, Dendroctonus ponderosae Hopkins, a major forest pest.</title>
        <authorList>
            <person name="Keeling C.I."/>
            <person name="Yuen M.M."/>
            <person name="Liao N.Y."/>
            <person name="Docking T.R."/>
            <person name="Chan S.K."/>
            <person name="Taylor G.A."/>
            <person name="Palmquist D.L."/>
            <person name="Jackman S.D."/>
            <person name="Nguyen A."/>
            <person name="Li M."/>
            <person name="Henderson H."/>
            <person name="Janes J.K."/>
            <person name="Zhao Y."/>
            <person name="Pandoh P."/>
            <person name="Moore R."/>
            <person name="Sperling F.A."/>
            <person name="Huber D.P."/>
            <person name="Birol I."/>
            <person name="Jones S.J."/>
            <person name="Bohlmann J."/>
        </authorList>
    </citation>
    <scope>NUCLEOTIDE SEQUENCE</scope>
</reference>
<dbReference type="InterPro" id="IPR054323">
    <property type="entry name" value="SPMIP1_C"/>
</dbReference>
<dbReference type="OMA" id="CTNWIYG"/>
<evidence type="ECO:0000313" key="4">
    <source>
        <dbReference type="EnsemblMetazoa" id="XP_019761184.1"/>
    </source>
</evidence>
<dbReference type="PANTHER" id="PTHR35826">
    <property type="entry name" value="PROTEIN ATP6V1FNB-LIKE"/>
    <property type="match status" value="1"/>
</dbReference>
<evidence type="ECO:0000313" key="3">
    <source>
        <dbReference type="EMBL" id="ERL94098.1"/>
    </source>
</evidence>
<dbReference type="OrthoDB" id="410807at2759"/>
<evidence type="ECO:0000313" key="2">
    <source>
        <dbReference type="EMBL" id="ENN76414.1"/>
    </source>
</evidence>
<organism evidence="2">
    <name type="scientific">Dendroctonus ponderosae</name>
    <name type="common">Mountain pine beetle</name>
    <dbReference type="NCBI Taxonomy" id="77166"/>
    <lineage>
        <taxon>Eukaryota</taxon>
        <taxon>Metazoa</taxon>
        <taxon>Ecdysozoa</taxon>
        <taxon>Arthropoda</taxon>
        <taxon>Hexapoda</taxon>
        <taxon>Insecta</taxon>
        <taxon>Pterygota</taxon>
        <taxon>Neoptera</taxon>
        <taxon>Endopterygota</taxon>
        <taxon>Coleoptera</taxon>
        <taxon>Polyphaga</taxon>
        <taxon>Cucujiformia</taxon>
        <taxon>Curculionidae</taxon>
        <taxon>Scolytinae</taxon>
        <taxon>Dendroctonus</taxon>
    </lineage>
</organism>
<keyword evidence="5" id="KW-1185">Reference proteome</keyword>
<dbReference type="PANTHER" id="PTHR35826:SF1">
    <property type="entry name" value="PROTEIN ATP6V1FNB-LIKE"/>
    <property type="match status" value="1"/>
</dbReference>
<dbReference type="Proteomes" id="UP000030742">
    <property type="component" value="Unassembled WGS sequence"/>
</dbReference>
<evidence type="ECO:0000313" key="6">
    <source>
        <dbReference type="Proteomes" id="UP000030742"/>
    </source>
</evidence>
<evidence type="ECO:0000313" key="5">
    <source>
        <dbReference type="Proteomes" id="UP000019118"/>
    </source>
</evidence>
<feature type="non-terminal residue" evidence="2">
    <location>
        <position position="1"/>
    </location>
</feature>
<sequence length="189" mass="22551">MSKAERVAMGDYWTSTIEKEGALRSLWFRKNEERLNEIANKIPSRKVNEDIKEKIKQERIATFQNIKKFPRIKTEEVVPVFEGNLQDIMKPVDPAVKKLIYTGSNQDGRVNYLHQRVKLLPEDRYYFPECNSWEYGWKMWDDVKNIKKTGFGRQQIIKDSFYRRKGVERDPDWYKEPAHISPTFCNTCH</sequence>
<dbReference type="EMBL" id="KB632379">
    <property type="protein sequence ID" value="ERL94098.1"/>
    <property type="molecule type" value="Genomic_DNA"/>
</dbReference>
<dbReference type="AlphaFoldDB" id="N6T853"/>
<dbReference type="Pfam" id="PF22589">
    <property type="entry name" value="SPMIP1"/>
    <property type="match status" value="1"/>
</dbReference>
<dbReference type="KEGG" id="dpa:109538405"/>
<evidence type="ECO:0000259" key="1">
    <source>
        <dbReference type="Pfam" id="PF22589"/>
    </source>
</evidence>
<dbReference type="EMBL" id="KB740979">
    <property type="protein sequence ID" value="ENN76414.1"/>
    <property type="molecule type" value="Genomic_DNA"/>
</dbReference>
<feature type="domain" description="Sperm microtubule inner protein 1 C-terminal" evidence="1">
    <location>
        <begin position="52"/>
        <end position="171"/>
    </location>
</feature>
<dbReference type="HOGENOM" id="CLU_093510_0_0_1"/>
<accession>N6T853</accession>
<reference evidence="4" key="2">
    <citation type="submission" date="2024-08" db="UniProtKB">
        <authorList>
            <consortium name="EnsemblMetazoa"/>
        </authorList>
    </citation>
    <scope>IDENTIFICATION</scope>
</reference>
<dbReference type="Proteomes" id="UP000019118">
    <property type="component" value="Unassembled WGS sequence"/>
</dbReference>
<name>N6T853_DENPD</name>
<proteinExistence type="predicted"/>
<protein>
    <recommendedName>
        <fullName evidence="1">Sperm microtubule inner protein 1 C-terminal domain-containing protein</fullName>
    </recommendedName>
</protein>